<dbReference type="PANTHER" id="PTHR47870:SF1">
    <property type="entry name" value="CYTOCHROME C-TYPE BIOGENESIS PROTEIN CCMH"/>
    <property type="match status" value="1"/>
</dbReference>
<dbReference type="AlphaFoldDB" id="A0A2W5KQ33"/>
<dbReference type="Gene3D" id="1.10.8.640">
    <property type="entry name" value="Cytochrome C biogenesis protein"/>
    <property type="match status" value="1"/>
</dbReference>
<name>A0A2W5KQ33_ANCNO</name>
<comment type="similarity">
    <text evidence="1 7">Belongs to the CcmH/CycL/Ccl2/NrfF family.</text>
</comment>
<keyword evidence="7" id="KW-0472">Membrane</keyword>
<dbReference type="Proteomes" id="UP000249577">
    <property type="component" value="Unassembled WGS sequence"/>
</dbReference>
<dbReference type="GO" id="GO:0046872">
    <property type="term" value="F:metal ion binding"/>
    <property type="evidence" value="ECO:0007669"/>
    <property type="project" value="UniProtKB-KW"/>
</dbReference>
<feature type="domain" description="CcmH/CycL/Ccl2/NrfF N-terminal" evidence="8">
    <location>
        <begin position="16"/>
        <end position="153"/>
    </location>
</feature>
<evidence type="ECO:0000256" key="1">
    <source>
        <dbReference type="ARBA" id="ARBA00010342"/>
    </source>
</evidence>
<dbReference type="PANTHER" id="PTHR47870">
    <property type="entry name" value="CYTOCHROME C-TYPE BIOGENESIS PROTEIN CCMH"/>
    <property type="match status" value="1"/>
</dbReference>
<keyword evidence="7" id="KW-1133">Transmembrane helix</keyword>
<evidence type="ECO:0000256" key="4">
    <source>
        <dbReference type="ARBA" id="ARBA00022729"/>
    </source>
</evidence>
<evidence type="ECO:0000259" key="8">
    <source>
        <dbReference type="Pfam" id="PF03918"/>
    </source>
</evidence>
<feature type="signal peptide" evidence="7">
    <location>
        <begin position="1"/>
        <end position="23"/>
    </location>
</feature>
<keyword evidence="6 7" id="KW-0408">Iron</keyword>
<keyword evidence="5" id="KW-0201">Cytochrome c-type biogenesis</keyword>
<dbReference type="CDD" id="cd16378">
    <property type="entry name" value="CcmH_N"/>
    <property type="match status" value="1"/>
</dbReference>
<evidence type="ECO:0000256" key="7">
    <source>
        <dbReference type="RuleBase" id="RU364112"/>
    </source>
</evidence>
<organism evidence="9 10">
    <name type="scientific">Ancylobacter novellus</name>
    <name type="common">Thiobacillus novellus</name>
    <dbReference type="NCBI Taxonomy" id="921"/>
    <lineage>
        <taxon>Bacteria</taxon>
        <taxon>Pseudomonadati</taxon>
        <taxon>Pseudomonadota</taxon>
        <taxon>Alphaproteobacteria</taxon>
        <taxon>Hyphomicrobiales</taxon>
        <taxon>Xanthobacteraceae</taxon>
        <taxon>Ancylobacter</taxon>
    </lineage>
</organism>
<comment type="caution">
    <text evidence="9">The sequence shown here is derived from an EMBL/GenBank/DDBJ whole genome shotgun (WGS) entry which is preliminary data.</text>
</comment>
<reference evidence="9 10" key="1">
    <citation type="submission" date="2017-08" db="EMBL/GenBank/DDBJ databases">
        <title>Infants hospitalized years apart are colonized by the same room-sourced microbial strains.</title>
        <authorList>
            <person name="Brooks B."/>
            <person name="Olm M.R."/>
            <person name="Firek B.A."/>
            <person name="Baker R."/>
            <person name="Thomas B.C."/>
            <person name="Morowitz M.J."/>
            <person name="Banfield J.F."/>
        </authorList>
    </citation>
    <scope>NUCLEOTIDE SEQUENCE [LARGE SCALE GENOMIC DNA]</scope>
    <source>
        <strain evidence="9">S2_005_003_R2_43</strain>
    </source>
</reference>
<sequence>MTRLFRSALAAAIVGFSLAPAFAVNPGEQLADPALEARARALGYELRCMVCQNQSIDDSDAPLAKDLRLLVRERVKAGDSDDQVLAFLVDRYGEFVLLRPRVRGETLLLWGFAPAVLGLGLVGYLLWAMRARKSRAEGEGLSEDERARLDALLASEGGEEAASKRS</sequence>
<keyword evidence="4 7" id="KW-0732">Signal</keyword>
<comment type="function">
    <text evidence="7">Possible subunit of a heme lyase.</text>
</comment>
<feature type="transmembrane region" description="Helical" evidence="7">
    <location>
        <begin position="107"/>
        <end position="127"/>
    </location>
</feature>
<evidence type="ECO:0000313" key="10">
    <source>
        <dbReference type="Proteomes" id="UP000249577"/>
    </source>
</evidence>
<keyword evidence="2 7" id="KW-0349">Heme</keyword>
<evidence type="ECO:0000256" key="5">
    <source>
        <dbReference type="ARBA" id="ARBA00022748"/>
    </source>
</evidence>
<keyword evidence="3 7" id="KW-0479">Metal-binding</keyword>
<keyword evidence="7" id="KW-0812">Transmembrane</keyword>
<feature type="chain" id="PRO_5015800962" description="Cytochrome c-type biogenesis protein" evidence="7">
    <location>
        <begin position="24"/>
        <end position="166"/>
    </location>
</feature>
<accession>A0A2W5KQ33</accession>
<dbReference type="Pfam" id="PF03918">
    <property type="entry name" value="CcmH"/>
    <property type="match status" value="1"/>
</dbReference>
<gene>
    <name evidence="9" type="ORF">DI565_06075</name>
</gene>
<dbReference type="InterPro" id="IPR051263">
    <property type="entry name" value="C-type_cytochrome_biogenesis"/>
</dbReference>
<evidence type="ECO:0000256" key="2">
    <source>
        <dbReference type="ARBA" id="ARBA00022617"/>
    </source>
</evidence>
<proteinExistence type="inferred from homology"/>
<dbReference type="GO" id="GO:0017004">
    <property type="term" value="P:cytochrome complex assembly"/>
    <property type="evidence" value="ECO:0007669"/>
    <property type="project" value="UniProtKB-KW"/>
</dbReference>
<dbReference type="InterPro" id="IPR038297">
    <property type="entry name" value="CcmH/CycL/NrfF/Ccl2_sf"/>
</dbReference>
<evidence type="ECO:0000256" key="6">
    <source>
        <dbReference type="ARBA" id="ARBA00023004"/>
    </source>
</evidence>
<dbReference type="EMBL" id="QFPN01000003">
    <property type="protein sequence ID" value="PZQ16955.1"/>
    <property type="molecule type" value="Genomic_DNA"/>
</dbReference>
<dbReference type="GO" id="GO:0005886">
    <property type="term" value="C:plasma membrane"/>
    <property type="evidence" value="ECO:0007669"/>
    <property type="project" value="TreeGrafter"/>
</dbReference>
<protein>
    <recommendedName>
        <fullName evidence="7">Cytochrome c-type biogenesis protein</fullName>
    </recommendedName>
</protein>
<evidence type="ECO:0000313" key="9">
    <source>
        <dbReference type="EMBL" id="PZQ16955.1"/>
    </source>
</evidence>
<evidence type="ECO:0000256" key="3">
    <source>
        <dbReference type="ARBA" id="ARBA00022723"/>
    </source>
</evidence>
<dbReference type="InterPro" id="IPR005616">
    <property type="entry name" value="CcmH/CycL/Ccl2/NrfF_N"/>
</dbReference>